<comment type="similarity">
    <text evidence="2">Belongs to the glycosyltransferase 2 family.</text>
</comment>
<dbReference type="Pfam" id="PF00535">
    <property type="entry name" value="Glycos_transf_2"/>
    <property type="match status" value="1"/>
</dbReference>
<proteinExistence type="inferred from homology"/>
<feature type="domain" description="Glycosyltransferase 2-like" evidence="6">
    <location>
        <begin position="13"/>
        <end position="143"/>
    </location>
</feature>
<dbReference type="InterPro" id="IPR029044">
    <property type="entry name" value="Nucleotide-diphossugar_trans"/>
</dbReference>
<protein>
    <submittedName>
        <fullName evidence="7">Glycosyl transferase</fullName>
    </submittedName>
</protein>
<evidence type="ECO:0000313" key="7">
    <source>
        <dbReference type="EMBL" id="KUK89269.1"/>
    </source>
</evidence>
<keyword evidence="5" id="KW-0460">Magnesium</keyword>
<sequence length="239" mass="26498">MPGLNHKSYDIVVGIPSYNNSNTIKYVVETAAKGLGQFFPSLRGCIINSDGGSTDNTEEVFYSASSSGTDLLSFRYRGISGKGSAMRSIMEKALTLDAQAVVFLDSDLRSVEPFWIDRLARPIFEKNAAYVTPYYIRHKYDGTITNSICYPLTTALYGKKIRQPIGGDFGVGREMLDYYISVSEETWKSDVSRFGIDIWMTTSAINEARGSIYQAALGTKIHDVKDPGKQLGSMFREVV</sequence>
<evidence type="ECO:0000313" key="8">
    <source>
        <dbReference type="Proteomes" id="UP000055014"/>
    </source>
</evidence>
<dbReference type="PANTHER" id="PTHR48090:SF10">
    <property type="entry name" value="GLUCOSYL-3-PHOSPHOGLYCERATE SYNTHASE"/>
    <property type="match status" value="1"/>
</dbReference>
<keyword evidence="3" id="KW-0328">Glycosyltransferase</keyword>
<dbReference type="AlphaFoldDB" id="A0A101I6A0"/>
<keyword evidence="4 7" id="KW-0808">Transferase</keyword>
<dbReference type="Proteomes" id="UP000055014">
    <property type="component" value="Unassembled WGS sequence"/>
</dbReference>
<evidence type="ECO:0000256" key="5">
    <source>
        <dbReference type="ARBA" id="ARBA00022842"/>
    </source>
</evidence>
<dbReference type="CDD" id="cd00761">
    <property type="entry name" value="Glyco_tranf_GTA_type"/>
    <property type="match status" value="1"/>
</dbReference>
<comment type="caution">
    <text evidence="7">The sequence shown here is derived from an EMBL/GenBank/DDBJ whole genome shotgun (WGS) entry which is preliminary data.</text>
</comment>
<name>A0A101I6A0_9BACT</name>
<evidence type="ECO:0000256" key="4">
    <source>
        <dbReference type="ARBA" id="ARBA00022679"/>
    </source>
</evidence>
<reference evidence="8" key="1">
    <citation type="journal article" date="2015" name="MBio">
        <title>Genome-Resolved Metagenomic Analysis Reveals Roles for Candidate Phyla and Other Microbial Community Members in Biogeochemical Transformations in Oil Reservoirs.</title>
        <authorList>
            <person name="Hu P."/>
            <person name="Tom L."/>
            <person name="Singh A."/>
            <person name="Thomas B.C."/>
            <person name="Baker B.J."/>
            <person name="Piceno Y.M."/>
            <person name="Andersen G.L."/>
            <person name="Banfield J.F."/>
        </authorList>
    </citation>
    <scope>NUCLEOTIDE SEQUENCE [LARGE SCALE GENOMIC DNA]</scope>
</reference>
<organism evidence="7 8">
    <name type="scientific">Mesotoga infera</name>
    <dbReference type="NCBI Taxonomy" id="1236046"/>
    <lineage>
        <taxon>Bacteria</taxon>
        <taxon>Thermotogati</taxon>
        <taxon>Thermotogota</taxon>
        <taxon>Thermotogae</taxon>
        <taxon>Kosmotogales</taxon>
        <taxon>Kosmotogaceae</taxon>
        <taxon>Mesotoga</taxon>
    </lineage>
</organism>
<dbReference type="InterPro" id="IPR050256">
    <property type="entry name" value="Glycosyltransferase_2"/>
</dbReference>
<dbReference type="GO" id="GO:0016757">
    <property type="term" value="F:glycosyltransferase activity"/>
    <property type="evidence" value="ECO:0007669"/>
    <property type="project" value="UniProtKB-KW"/>
</dbReference>
<dbReference type="InterPro" id="IPR001173">
    <property type="entry name" value="Glyco_trans_2-like"/>
</dbReference>
<evidence type="ECO:0000256" key="1">
    <source>
        <dbReference type="ARBA" id="ARBA00001946"/>
    </source>
</evidence>
<evidence type="ECO:0000256" key="3">
    <source>
        <dbReference type="ARBA" id="ARBA00022676"/>
    </source>
</evidence>
<evidence type="ECO:0000256" key="2">
    <source>
        <dbReference type="ARBA" id="ARBA00006739"/>
    </source>
</evidence>
<dbReference type="PANTHER" id="PTHR48090">
    <property type="entry name" value="UNDECAPRENYL-PHOSPHATE 4-DEOXY-4-FORMAMIDO-L-ARABINOSE TRANSFERASE-RELATED"/>
    <property type="match status" value="1"/>
</dbReference>
<accession>A0A101I6A0</accession>
<dbReference type="Gene3D" id="3.90.550.10">
    <property type="entry name" value="Spore Coat Polysaccharide Biosynthesis Protein SpsA, Chain A"/>
    <property type="match status" value="1"/>
</dbReference>
<dbReference type="EMBL" id="LGGW01000104">
    <property type="protein sequence ID" value="KUK89269.1"/>
    <property type="molecule type" value="Genomic_DNA"/>
</dbReference>
<evidence type="ECO:0000259" key="6">
    <source>
        <dbReference type="Pfam" id="PF00535"/>
    </source>
</evidence>
<comment type="cofactor">
    <cofactor evidence="1">
        <name>Mg(2+)</name>
        <dbReference type="ChEBI" id="CHEBI:18420"/>
    </cofactor>
</comment>
<gene>
    <name evidence="7" type="ORF">XE02_1103</name>
</gene>
<feature type="non-terminal residue" evidence="7">
    <location>
        <position position="239"/>
    </location>
</feature>
<dbReference type="SUPFAM" id="SSF53448">
    <property type="entry name" value="Nucleotide-diphospho-sugar transferases"/>
    <property type="match status" value="1"/>
</dbReference>